<keyword evidence="2" id="KW-0408">Iron</keyword>
<dbReference type="InterPro" id="IPR013785">
    <property type="entry name" value="Aldolase_TIM"/>
</dbReference>
<dbReference type="InterPro" id="IPR058240">
    <property type="entry name" value="rSAM_sf"/>
</dbReference>
<evidence type="ECO:0000256" key="3">
    <source>
        <dbReference type="SAM" id="MobiDB-lite"/>
    </source>
</evidence>
<dbReference type="GO" id="GO:0051539">
    <property type="term" value="F:4 iron, 4 sulfur cluster binding"/>
    <property type="evidence" value="ECO:0007669"/>
    <property type="project" value="UniProtKB-KW"/>
</dbReference>
<accession>A0A150G6R9</accession>
<dbReference type="PANTHER" id="PTHR43076">
    <property type="entry name" value="FO SYNTHASE (COFH)"/>
    <property type="match status" value="1"/>
</dbReference>
<dbReference type="SUPFAM" id="SSF102114">
    <property type="entry name" value="Radical SAM enzymes"/>
    <property type="match status" value="1"/>
</dbReference>
<dbReference type="InterPro" id="IPR045567">
    <property type="entry name" value="CofH/MnqC-like_C"/>
</dbReference>
<dbReference type="OrthoDB" id="2015542at2759"/>
<organism evidence="5 6">
    <name type="scientific">Gonium pectorale</name>
    <name type="common">Green alga</name>
    <dbReference type="NCBI Taxonomy" id="33097"/>
    <lineage>
        <taxon>Eukaryota</taxon>
        <taxon>Viridiplantae</taxon>
        <taxon>Chlorophyta</taxon>
        <taxon>core chlorophytes</taxon>
        <taxon>Chlorophyceae</taxon>
        <taxon>CS clade</taxon>
        <taxon>Chlamydomonadales</taxon>
        <taxon>Volvocaceae</taxon>
        <taxon>Gonium</taxon>
    </lineage>
</organism>
<evidence type="ECO:0000259" key="4">
    <source>
        <dbReference type="Pfam" id="PF19288"/>
    </source>
</evidence>
<feature type="region of interest" description="Disordered" evidence="3">
    <location>
        <begin position="222"/>
        <end position="262"/>
    </location>
</feature>
<gene>
    <name evidence="5" type="ORF">GPECTOR_53g114</name>
</gene>
<evidence type="ECO:0000313" key="6">
    <source>
        <dbReference type="Proteomes" id="UP000075714"/>
    </source>
</evidence>
<sequence length="262" mass="27218">MTAMPRLAPLAPPGFLERLASAGLGSLPGTAAEVLVDEVRGLLCPDKLDSDTWAEVVSAAHRVGLRTTSTIMFGSVEEGPAAWAAHLHRLRSLQQRAEAAAASAGSAAGASGGVGFTEFVPLPFVHMEAPVYLQGRARRGPTLAEGVLLHAVARLALHPHVTNIQASWVKMGPGQAARLLAAGCNDMGGSIMNESITRAAGASYGQELPPERMEDVIRTAGRNPRQRTTLYGSPPAAQTARSFGAEPLRPLVTAAPGSGALR</sequence>
<dbReference type="Gene3D" id="3.20.20.70">
    <property type="entry name" value="Aldolase class I"/>
    <property type="match status" value="1"/>
</dbReference>
<dbReference type="STRING" id="33097.A0A150G6R9"/>
<keyword evidence="6" id="KW-1185">Reference proteome</keyword>
<feature type="domain" description="CofH/MqnC-like C-terminal" evidence="4">
    <location>
        <begin position="115"/>
        <end position="233"/>
    </location>
</feature>
<dbReference type="Proteomes" id="UP000075714">
    <property type="component" value="Unassembled WGS sequence"/>
</dbReference>
<evidence type="ECO:0000256" key="2">
    <source>
        <dbReference type="ARBA" id="ARBA00022485"/>
    </source>
</evidence>
<comment type="caution">
    <text evidence="5">The sequence shown here is derived from an EMBL/GenBank/DDBJ whole genome shotgun (WGS) entry which is preliminary data.</text>
</comment>
<keyword evidence="2" id="KW-0411">Iron-sulfur</keyword>
<dbReference type="InterPro" id="IPR034405">
    <property type="entry name" value="F420"/>
</dbReference>
<reference evidence="6" key="1">
    <citation type="journal article" date="2016" name="Nat. Commun.">
        <title>The Gonium pectorale genome demonstrates co-option of cell cycle regulation during the evolution of multicellularity.</title>
        <authorList>
            <person name="Hanschen E.R."/>
            <person name="Marriage T.N."/>
            <person name="Ferris P.J."/>
            <person name="Hamaji T."/>
            <person name="Toyoda A."/>
            <person name="Fujiyama A."/>
            <person name="Neme R."/>
            <person name="Noguchi H."/>
            <person name="Minakuchi Y."/>
            <person name="Suzuki M."/>
            <person name="Kawai-Toyooka H."/>
            <person name="Smith D.R."/>
            <person name="Sparks H."/>
            <person name="Anderson J."/>
            <person name="Bakaric R."/>
            <person name="Luria V."/>
            <person name="Karger A."/>
            <person name="Kirschner M.W."/>
            <person name="Durand P.M."/>
            <person name="Michod R.E."/>
            <person name="Nozaki H."/>
            <person name="Olson B.J."/>
        </authorList>
    </citation>
    <scope>NUCLEOTIDE SEQUENCE [LARGE SCALE GENOMIC DNA]</scope>
    <source>
        <strain evidence="6">NIES-2863</strain>
    </source>
</reference>
<dbReference type="PANTHER" id="PTHR43076:SF1">
    <property type="entry name" value="LIPOYL SYNTHASE 2"/>
    <property type="match status" value="1"/>
</dbReference>
<dbReference type="GO" id="GO:0044689">
    <property type="term" value="F:7,8-didemethyl-8-hydroxy-5-deazariboflavin synthase activity"/>
    <property type="evidence" value="ECO:0007669"/>
    <property type="project" value="TreeGrafter"/>
</dbReference>
<proteinExistence type="predicted"/>
<comment type="cofactor">
    <cofactor evidence="1">
        <name>[4Fe-4S] cluster</name>
        <dbReference type="ChEBI" id="CHEBI:49883"/>
    </cofactor>
</comment>
<dbReference type="AlphaFoldDB" id="A0A150G6R9"/>
<dbReference type="Pfam" id="PF19288">
    <property type="entry name" value="CofH_C"/>
    <property type="match status" value="1"/>
</dbReference>
<evidence type="ECO:0000313" key="5">
    <source>
        <dbReference type="EMBL" id="KXZ45528.1"/>
    </source>
</evidence>
<name>A0A150G6R9_GONPE</name>
<protein>
    <recommendedName>
        <fullName evidence="4">CofH/MqnC-like C-terminal domain-containing protein</fullName>
    </recommendedName>
</protein>
<keyword evidence="2" id="KW-0479">Metal-binding</keyword>
<evidence type="ECO:0000256" key="1">
    <source>
        <dbReference type="ARBA" id="ARBA00001966"/>
    </source>
</evidence>
<dbReference type="EMBL" id="LSYV01000054">
    <property type="protein sequence ID" value="KXZ45528.1"/>
    <property type="molecule type" value="Genomic_DNA"/>
</dbReference>
<keyword evidence="2" id="KW-0004">4Fe-4S</keyword>